<gene>
    <name evidence="1" type="ORF">F383_29860</name>
</gene>
<evidence type="ECO:0000313" key="2">
    <source>
        <dbReference type="Proteomes" id="UP000032142"/>
    </source>
</evidence>
<sequence>MTYIQCTSFRFLIYLNTGFYLHQSIRVMHT</sequence>
<accession>A0A0B0MYR1</accession>
<keyword evidence="2" id="KW-1185">Reference proteome</keyword>
<organism evidence="1 2">
    <name type="scientific">Gossypium arboreum</name>
    <name type="common">Tree cotton</name>
    <name type="synonym">Gossypium nanking</name>
    <dbReference type="NCBI Taxonomy" id="29729"/>
    <lineage>
        <taxon>Eukaryota</taxon>
        <taxon>Viridiplantae</taxon>
        <taxon>Streptophyta</taxon>
        <taxon>Embryophyta</taxon>
        <taxon>Tracheophyta</taxon>
        <taxon>Spermatophyta</taxon>
        <taxon>Magnoliopsida</taxon>
        <taxon>eudicotyledons</taxon>
        <taxon>Gunneridae</taxon>
        <taxon>Pentapetalae</taxon>
        <taxon>rosids</taxon>
        <taxon>malvids</taxon>
        <taxon>Malvales</taxon>
        <taxon>Malvaceae</taxon>
        <taxon>Malvoideae</taxon>
        <taxon>Gossypium</taxon>
    </lineage>
</organism>
<proteinExistence type="predicted"/>
<dbReference type="Proteomes" id="UP000032142">
    <property type="component" value="Unassembled WGS sequence"/>
</dbReference>
<dbReference type="EMBL" id="JRRC01415869">
    <property type="protein sequence ID" value="KHG04644.1"/>
    <property type="molecule type" value="Genomic_DNA"/>
</dbReference>
<protein>
    <submittedName>
        <fullName evidence="1">Uncharacterized protein</fullName>
    </submittedName>
</protein>
<reference evidence="2" key="1">
    <citation type="submission" date="2014-09" db="EMBL/GenBank/DDBJ databases">
        <authorList>
            <person name="Mudge J."/>
            <person name="Ramaraj T."/>
            <person name="Lindquist I.E."/>
            <person name="Bharti A.K."/>
            <person name="Sundararajan A."/>
            <person name="Cameron C.T."/>
            <person name="Woodward J.E."/>
            <person name="May G.D."/>
            <person name="Brubaker C."/>
            <person name="Broadhvest J."/>
            <person name="Wilkins T.A."/>
        </authorList>
    </citation>
    <scope>NUCLEOTIDE SEQUENCE</scope>
    <source>
        <strain evidence="2">cv. AKA8401</strain>
    </source>
</reference>
<name>A0A0B0MYR1_GOSAR</name>
<comment type="caution">
    <text evidence="1">The sequence shown here is derived from an EMBL/GenBank/DDBJ whole genome shotgun (WGS) entry which is preliminary data.</text>
</comment>
<dbReference type="AlphaFoldDB" id="A0A0B0MYR1"/>
<evidence type="ECO:0000313" key="1">
    <source>
        <dbReference type="EMBL" id="KHG04644.1"/>
    </source>
</evidence>